<dbReference type="EMBL" id="PGGD01000001">
    <property type="protein sequence ID" value="PJF00241.1"/>
    <property type="molecule type" value="Genomic_DNA"/>
</dbReference>
<name>A0A2M8M7Q8_PREIN</name>
<evidence type="ECO:0000313" key="1">
    <source>
        <dbReference type="EMBL" id="PJF00241.1"/>
    </source>
</evidence>
<sequence length="86" mass="9912">MAYVRLSKQQGTVGKYREQSGKEQSVSLVHIYVFLPRLFSFIAKTIQASAEESLLILCRAQLVLCKINIGYFLFHHFSFTWQLVAL</sequence>
<accession>A0A2M8M7Q8</accession>
<evidence type="ECO:0000313" key="2">
    <source>
        <dbReference type="Proteomes" id="UP000228641"/>
    </source>
</evidence>
<organism evidence="1 2">
    <name type="scientific">Prevotella intermedia</name>
    <dbReference type="NCBI Taxonomy" id="28131"/>
    <lineage>
        <taxon>Bacteria</taxon>
        <taxon>Pseudomonadati</taxon>
        <taxon>Bacteroidota</taxon>
        <taxon>Bacteroidia</taxon>
        <taxon>Bacteroidales</taxon>
        <taxon>Prevotellaceae</taxon>
        <taxon>Prevotella</taxon>
    </lineage>
</organism>
<dbReference type="Proteomes" id="UP000228641">
    <property type="component" value="Unassembled WGS sequence"/>
</dbReference>
<reference evidence="1 2" key="1">
    <citation type="submission" date="2017-11" db="EMBL/GenBank/DDBJ databases">
        <title>Genome sequencing of Prevotella intermedia KCOM 1779.</title>
        <authorList>
            <person name="Kook J.-K."/>
            <person name="Park S.-N."/>
            <person name="Lim Y.K."/>
        </authorList>
    </citation>
    <scope>NUCLEOTIDE SEQUENCE [LARGE SCALE GENOMIC DNA]</scope>
    <source>
        <strain evidence="1 2">KCOM 1779</strain>
    </source>
</reference>
<proteinExistence type="predicted"/>
<comment type="caution">
    <text evidence="1">The sequence shown here is derived from an EMBL/GenBank/DDBJ whole genome shotgun (WGS) entry which is preliminary data.</text>
</comment>
<dbReference type="AlphaFoldDB" id="A0A2M8M7Q8"/>
<gene>
    <name evidence="1" type="ORF">CUB97_02515</name>
</gene>
<protein>
    <submittedName>
        <fullName evidence="1">Uncharacterized protein</fullName>
    </submittedName>
</protein>